<keyword evidence="9" id="KW-1185">Reference proteome</keyword>
<accession>A0A4Q9VGW0</accession>
<dbReference type="InterPro" id="IPR007627">
    <property type="entry name" value="RNA_pol_sigma70_r2"/>
</dbReference>
<evidence type="ECO:0000256" key="5">
    <source>
        <dbReference type="ARBA" id="ARBA00023163"/>
    </source>
</evidence>
<dbReference type="GO" id="GO:0003677">
    <property type="term" value="F:DNA binding"/>
    <property type="evidence" value="ECO:0007669"/>
    <property type="project" value="UniProtKB-KW"/>
</dbReference>
<dbReference type="InterPro" id="IPR013249">
    <property type="entry name" value="RNA_pol_sigma70_r4_t2"/>
</dbReference>
<dbReference type="InterPro" id="IPR036388">
    <property type="entry name" value="WH-like_DNA-bd_sf"/>
</dbReference>
<dbReference type="AlphaFoldDB" id="A0A4Q9VGW0"/>
<evidence type="ECO:0000256" key="1">
    <source>
        <dbReference type="ARBA" id="ARBA00010641"/>
    </source>
</evidence>
<evidence type="ECO:0000313" key="8">
    <source>
        <dbReference type="EMBL" id="TBW33426.1"/>
    </source>
</evidence>
<proteinExistence type="inferred from homology"/>
<keyword evidence="2" id="KW-0805">Transcription regulation</keyword>
<dbReference type="PANTHER" id="PTHR43133:SF58">
    <property type="entry name" value="ECF RNA POLYMERASE SIGMA FACTOR SIGD"/>
    <property type="match status" value="1"/>
</dbReference>
<comment type="caution">
    <text evidence="8">The sequence shown here is derived from an EMBL/GenBank/DDBJ whole genome shotgun (WGS) entry which is preliminary data.</text>
</comment>
<organism evidence="8 9">
    <name type="scientific">Siculibacillus lacustris</name>
    <dbReference type="NCBI Taxonomy" id="1549641"/>
    <lineage>
        <taxon>Bacteria</taxon>
        <taxon>Pseudomonadati</taxon>
        <taxon>Pseudomonadota</taxon>
        <taxon>Alphaproteobacteria</taxon>
        <taxon>Hyphomicrobiales</taxon>
        <taxon>Ancalomicrobiaceae</taxon>
        <taxon>Siculibacillus</taxon>
    </lineage>
</organism>
<evidence type="ECO:0000313" key="9">
    <source>
        <dbReference type="Proteomes" id="UP000292781"/>
    </source>
</evidence>
<keyword evidence="3" id="KW-0731">Sigma factor</keyword>
<dbReference type="EMBL" id="SJFN01000044">
    <property type="protein sequence ID" value="TBW33426.1"/>
    <property type="molecule type" value="Genomic_DNA"/>
</dbReference>
<dbReference type="NCBIfam" id="TIGR02937">
    <property type="entry name" value="sigma70-ECF"/>
    <property type="match status" value="1"/>
</dbReference>
<dbReference type="InterPro" id="IPR013325">
    <property type="entry name" value="RNA_pol_sigma_r2"/>
</dbReference>
<dbReference type="Gene3D" id="1.10.10.10">
    <property type="entry name" value="Winged helix-like DNA-binding domain superfamily/Winged helix DNA-binding domain"/>
    <property type="match status" value="1"/>
</dbReference>
<feature type="domain" description="RNA polymerase sigma-70 region 2" evidence="6">
    <location>
        <begin position="30"/>
        <end position="97"/>
    </location>
</feature>
<reference evidence="8 9" key="1">
    <citation type="submission" date="2019-02" db="EMBL/GenBank/DDBJ databases">
        <title>Siculibacillus lacustris gen. nov., sp. nov., a new rosette-forming bacterium isolated from a freshwater crater lake (Lake St. Ana, Romania).</title>
        <authorList>
            <person name="Felfoldi T."/>
            <person name="Marton Z."/>
            <person name="Szabo A."/>
            <person name="Mentes A."/>
            <person name="Boka K."/>
            <person name="Marialigeti K."/>
            <person name="Mathe I."/>
            <person name="Koncz M."/>
            <person name="Schumann P."/>
            <person name="Toth E."/>
        </authorList>
    </citation>
    <scope>NUCLEOTIDE SEQUENCE [LARGE SCALE GENOMIC DNA]</scope>
    <source>
        <strain evidence="8 9">SA-279</strain>
    </source>
</reference>
<feature type="domain" description="RNA polymerase sigma factor 70 region 4 type 2" evidence="7">
    <location>
        <begin position="127"/>
        <end position="177"/>
    </location>
</feature>
<dbReference type="InterPro" id="IPR013324">
    <property type="entry name" value="RNA_pol_sigma_r3/r4-like"/>
</dbReference>
<evidence type="ECO:0000259" key="6">
    <source>
        <dbReference type="Pfam" id="PF04542"/>
    </source>
</evidence>
<dbReference type="Pfam" id="PF08281">
    <property type="entry name" value="Sigma70_r4_2"/>
    <property type="match status" value="1"/>
</dbReference>
<gene>
    <name evidence="8" type="ORF">EYW49_20385</name>
</gene>
<dbReference type="Pfam" id="PF04542">
    <property type="entry name" value="Sigma70_r2"/>
    <property type="match status" value="1"/>
</dbReference>
<evidence type="ECO:0000256" key="4">
    <source>
        <dbReference type="ARBA" id="ARBA00023125"/>
    </source>
</evidence>
<dbReference type="SUPFAM" id="SSF88659">
    <property type="entry name" value="Sigma3 and sigma4 domains of RNA polymerase sigma factors"/>
    <property type="match status" value="1"/>
</dbReference>
<protein>
    <submittedName>
        <fullName evidence="8">Sigma-70 family RNA polymerase sigma factor</fullName>
    </submittedName>
</protein>
<dbReference type="Proteomes" id="UP000292781">
    <property type="component" value="Unassembled WGS sequence"/>
</dbReference>
<dbReference type="InterPro" id="IPR014284">
    <property type="entry name" value="RNA_pol_sigma-70_dom"/>
</dbReference>
<dbReference type="PANTHER" id="PTHR43133">
    <property type="entry name" value="RNA POLYMERASE ECF-TYPE SIGMA FACTO"/>
    <property type="match status" value="1"/>
</dbReference>
<comment type="similarity">
    <text evidence="1">Belongs to the sigma-70 factor family. ECF subfamily.</text>
</comment>
<sequence length="186" mass="20585">MSVAQSEEWSQWMRRAIGGDEIAYRTFLQSVTPHLRAIARRRCRAWGMPLSDAEDVVQDVLVTVHLKRGTWDPSRPIGPWLATIVRNRAVDLQRRRGGGGRIAVPLDDVLETLGVEPDDGADDLADAERLIDRLKDPARDIVRSISLGGAGVKETAARLQMTEGAVRVALHRALKTLAALYRSETT</sequence>
<dbReference type="Gene3D" id="1.10.1740.10">
    <property type="match status" value="1"/>
</dbReference>
<keyword evidence="4" id="KW-0238">DNA-binding</keyword>
<dbReference type="GO" id="GO:0016987">
    <property type="term" value="F:sigma factor activity"/>
    <property type="evidence" value="ECO:0007669"/>
    <property type="project" value="UniProtKB-KW"/>
</dbReference>
<dbReference type="NCBIfam" id="NF009165">
    <property type="entry name" value="PRK12512.1"/>
    <property type="match status" value="1"/>
</dbReference>
<dbReference type="RefSeq" id="WP_131311474.1">
    <property type="nucleotide sequence ID" value="NZ_SJFN01000044.1"/>
</dbReference>
<dbReference type="InterPro" id="IPR039425">
    <property type="entry name" value="RNA_pol_sigma-70-like"/>
</dbReference>
<evidence type="ECO:0000256" key="3">
    <source>
        <dbReference type="ARBA" id="ARBA00023082"/>
    </source>
</evidence>
<evidence type="ECO:0000256" key="2">
    <source>
        <dbReference type="ARBA" id="ARBA00023015"/>
    </source>
</evidence>
<dbReference type="SUPFAM" id="SSF88946">
    <property type="entry name" value="Sigma2 domain of RNA polymerase sigma factors"/>
    <property type="match status" value="1"/>
</dbReference>
<dbReference type="OrthoDB" id="7041663at2"/>
<keyword evidence="5" id="KW-0804">Transcription</keyword>
<evidence type="ECO:0000259" key="7">
    <source>
        <dbReference type="Pfam" id="PF08281"/>
    </source>
</evidence>
<dbReference type="GO" id="GO:0006352">
    <property type="term" value="P:DNA-templated transcription initiation"/>
    <property type="evidence" value="ECO:0007669"/>
    <property type="project" value="InterPro"/>
</dbReference>
<name>A0A4Q9VGW0_9HYPH</name>